<evidence type="ECO:0000313" key="3">
    <source>
        <dbReference type="Proteomes" id="UP000323258"/>
    </source>
</evidence>
<keyword evidence="3" id="KW-1185">Reference proteome</keyword>
<accession>A0A5D4GVM4</accession>
<keyword evidence="1" id="KW-0812">Transmembrane</keyword>
<dbReference type="RefSeq" id="WP_148915308.1">
    <property type="nucleotide sequence ID" value="NZ_VSZS01000064.1"/>
</dbReference>
<name>A0A5D4GVM4_9HYPH</name>
<comment type="caution">
    <text evidence="2">The sequence shown here is derived from an EMBL/GenBank/DDBJ whole genome shotgun (WGS) entry which is preliminary data.</text>
</comment>
<gene>
    <name evidence="2" type="ORF">FY036_13695</name>
</gene>
<organism evidence="2 3">
    <name type="scientific">Neoaquamicrobium microcysteis</name>
    <dbReference type="NCBI Taxonomy" id="2682781"/>
    <lineage>
        <taxon>Bacteria</taxon>
        <taxon>Pseudomonadati</taxon>
        <taxon>Pseudomonadota</taxon>
        <taxon>Alphaproteobacteria</taxon>
        <taxon>Hyphomicrobiales</taxon>
        <taxon>Phyllobacteriaceae</taxon>
        <taxon>Neoaquamicrobium</taxon>
    </lineage>
</organism>
<dbReference type="Proteomes" id="UP000323258">
    <property type="component" value="Unassembled WGS sequence"/>
</dbReference>
<keyword evidence="1" id="KW-1133">Transmembrane helix</keyword>
<dbReference type="OrthoDB" id="7743910at2"/>
<reference evidence="2 3" key="1">
    <citation type="submission" date="2019-08" db="EMBL/GenBank/DDBJ databases">
        <authorList>
            <person name="Seo Y.L."/>
        </authorList>
    </citation>
    <scope>NUCLEOTIDE SEQUENCE [LARGE SCALE GENOMIC DNA]</scope>
    <source>
        <strain evidence="2 3">MaA-C15</strain>
    </source>
</reference>
<feature type="transmembrane region" description="Helical" evidence="1">
    <location>
        <begin position="107"/>
        <end position="127"/>
    </location>
</feature>
<evidence type="ECO:0000313" key="2">
    <source>
        <dbReference type="EMBL" id="TYR31335.1"/>
    </source>
</evidence>
<evidence type="ECO:0000256" key="1">
    <source>
        <dbReference type="SAM" id="Phobius"/>
    </source>
</evidence>
<dbReference type="EMBL" id="VSZS01000064">
    <property type="protein sequence ID" value="TYR31335.1"/>
    <property type="molecule type" value="Genomic_DNA"/>
</dbReference>
<keyword evidence="1" id="KW-0472">Membrane</keyword>
<reference evidence="2 3" key="2">
    <citation type="submission" date="2019-09" db="EMBL/GenBank/DDBJ databases">
        <title>Mesorhizobium sp. MaA-C15 isolated from Microcystis aeruginosa.</title>
        <authorList>
            <person name="Jeong S.E."/>
            <person name="Jin H.M."/>
            <person name="Jeon C.O."/>
        </authorList>
    </citation>
    <scope>NUCLEOTIDE SEQUENCE [LARGE SCALE GENOMIC DNA]</scope>
    <source>
        <strain evidence="2 3">MaA-C15</strain>
    </source>
</reference>
<dbReference type="AlphaFoldDB" id="A0A5D4GVM4"/>
<sequence>MTGQQFDDEILMAFADGELDEATTGAVERAMETDDDLALRVALFMETRARAREAMAPMLDQPVPEALRRSIEDMVARHGGGDTQTAEVVAFRPAANDRRPSIARSRWIAPIAASTVAVLAGVAGYWLGSASPARQDAGLAVAGLSVNGLPAALDSTPSGEEIVLAGSDARFRAIATFEDGDGRLCREFEVDMPSQATLVSVACRQAGDWTVSFVVVAASGADGYAPASSLDALDAYLSAIGAGEPLDDDDEREALSAIR</sequence>
<protein>
    <submittedName>
        <fullName evidence="2">Anti-sigma factor</fullName>
    </submittedName>
</protein>
<proteinExistence type="predicted"/>